<proteinExistence type="predicted"/>
<feature type="non-terminal residue" evidence="2">
    <location>
        <position position="1"/>
    </location>
</feature>
<reference evidence="2 3" key="1">
    <citation type="journal article" date="2018" name="Front. Plant Sci.">
        <title>Red Clover (Trifolium pratense) and Zigzag Clover (T. medium) - A Picture of Genomic Similarities and Differences.</title>
        <authorList>
            <person name="Dluhosova J."/>
            <person name="Istvanek J."/>
            <person name="Nedelnik J."/>
            <person name="Repkova J."/>
        </authorList>
    </citation>
    <scope>NUCLEOTIDE SEQUENCE [LARGE SCALE GENOMIC DNA]</scope>
    <source>
        <strain evidence="3">cv. 10/8</strain>
        <tissue evidence="2">Leaf</tissue>
    </source>
</reference>
<accession>A0A392UF54</accession>
<feature type="compositionally biased region" description="Gly residues" evidence="1">
    <location>
        <begin position="57"/>
        <end position="66"/>
    </location>
</feature>
<protein>
    <submittedName>
        <fullName evidence="2">Protein SUPPRESSOR OF GENE SILENCING 3-like</fullName>
    </submittedName>
</protein>
<dbReference type="EMBL" id="LXQA010811973">
    <property type="protein sequence ID" value="MCI72153.1"/>
    <property type="molecule type" value="Genomic_DNA"/>
</dbReference>
<sequence length="79" mass="8448">DVNLGSGQDDGQWEVYSKKTKNRGGSSAPKQWPAPPAHNSNPRARGNADIAQKPGGRNYGGAGRGAGNPWQQQNANYMR</sequence>
<evidence type="ECO:0000313" key="2">
    <source>
        <dbReference type="EMBL" id="MCI72153.1"/>
    </source>
</evidence>
<dbReference type="AlphaFoldDB" id="A0A392UF54"/>
<evidence type="ECO:0000313" key="3">
    <source>
        <dbReference type="Proteomes" id="UP000265520"/>
    </source>
</evidence>
<feature type="non-terminal residue" evidence="2">
    <location>
        <position position="79"/>
    </location>
</feature>
<name>A0A392UF54_9FABA</name>
<organism evidence="2 3">
    <name type="scientific">Trifolium medium</name>
    <dbReference type="NCBI Taxonomy" id="97028"/>
    <lineage>
        <taxon>Eukaryota</taxon>
        <taxon>Viridiplantae</taxon>
        <taxon>Streptophyta</taxon>
        <taxon>Embryophyta</taxon>
        <taxon>Tracheophyta</taxon>
        <taxon>Spermatophyta</taxon>
        <taxon>Magnoliopsida</taxon>
        <taxon>eudicotyledons</taxon>
        <taxon>Gunneridae</taxon>
        <taxon>Pentapetalae</taxon>
        <taxon>rosids</taxon>
        <taxon>fabids</taxon>
        <taxon>Fabales</taxon>
        <taxon>Fabaceae</taxon>
        <taxon>Papilionoideae</taxon>
        <taxon>50 kb inversion clade</taxon>
        <taxon>NPAAA clade</taxon>
        <taxon>Hologalegina</taxon>
        <taxon>IRL clade</taxon>
        <taxon>Trifolieae</taxon>
        <taxon>Trifolium</taxon>
    </lineage>
</organism>
<dbReference type="Proteomes" id="UP000265520">
    <property type="component" value="Unassembled WGS sequence"/>
</dbReference>
<feature type="region of interest" description="Disordered" evidence="1">
    <location>
        <begin position="1"/>
        <end position="79"/>
    </location>
</feature>
<keyword evidence="3" id="KW-1185">Reference proteome</keyword>
<comment type="caution">
    <text evidence="2">The sequence shown here is derived from an EMBL/GenBank/DDBJ whole genome shotgun (WGS) entry which is preliminary data.</text>
</comment>
<evidence type="ECO:0000256" key="1">
    <source>
        <dbReference type="SAM" id="MobiDB-lite"/>
    </source>
</evidence>
<feature type="compositionally biased region" description="Polar residues" evidence="1">
    <location>
        <begin position="69"/>
        <end position="79"/>
    </location>
</feature>